<dbReference type="InterPro" id="IPR031107">
    <property type="entry name" value="Small_HSP"/>
</dbReference>
<sequence>MRDAMEMGWSNEPSRAEGRRAVEVTTVAKRPHPPTLVDLFDWVEEGIPPLGVWPALGHARGGIRLEERREKDRYVLRAELPGVNPDEDVQITVANGALTIKAERREEKSEGTRSEFRYGAFARRIDLPEGTKEDTVTATYTNGILEITAQVSEAPPAFRAVAIAQPKKK</sequence>
<gene>
    <name evidence="4" type="primary">hspX</name>
    <name evidence="4" type="ORF">GCM10020369_66280</name>
</gene>
<keyword evidence="5" id="KW-1185">Reference proteome</keyword>
<reference evidence="5" key="1">
    <citation type="journal article" date="2019" name="Int. J. Syst. Evol. Microbiol.">
        <title>The Global Catalogue of Microorganisms (GCM) 10K type strain sequencing project: providing services to taxonomists for standard genome sequencing and annotation.</title>
        <authorList>
            <consortium name="The Broad Institute Genomics Platform"/>
            <consortium name="The Broad Institute Genome Sequencing Center for Infectious Disease"/>
            <person name="Wu L."/>
            <person name="Ma J."/>
        </authorList>
    </citation>
    <scope>NUCLEOTIDE SEQUENCE [LARGE SCALE GENOMIC DNA]</scope>
    <source>
        <strain evidence="5">JCM 9458</strain>
    </source>
</reference>
<comment type="caution">
    <text evidence="4">The sequence shown here is derived from an EMBL/GenBank/DDBJ whole genome shotgun (WGS) entry which is preliminary data.</text>
</comment>
<comment type="similarity">
    <text evidence="1 2">Belongs to the small heat shock protein (HSP20) family.</text>
</comment>
<dbReference type="Gene3D" id="2.60.40.790">
    <property type="match status" value="1"/>
</dbReference>
<dbReference type="InterPro" id="IPR002068">
    <property type="entry name" value="A-crystallin/Hsp20_dom"/>
</dbReference>
<name>A0ABP6T861_9ACTN</name>
<dbReference type="PANTHER" id="PTHR11527">
    <property type="entry name" value="HEAT-SHOCK PROTEIN 20 FAMILY MEMBER"/>
    <property type="match status" value="1"/>
</dbReference>
<feature type="domain" description="SHSP" evidence="3">
    <location>
        <begin position="54"/>
        <end position="166"/>
    </location>
</feature>
<proteinExistence type="inferred from homology"/>
<dbReference type="Proteomes" id="UP001501676">
    <property type="component" value="Unassembled WGS sequence"/>
</dbReference>
<evidence type="ECO:0000259" key="3">
    <source>
        <dbReference type="PROSITE" id="PS01031"/>
    </source>
</evidence>
<evidence type="ECO:0000313" key="4">
    <source>
        <dbReference type="EMBL" id="GAA3394958.1"/>
    </source>
</evidence>
<evidence type="ECO:0000313" key="5">
    <source>
        <dbReference type="Proteomes" id="UP001501676"/>
    </source>
</evidence>
<dbReference type="PROSITE" id="PS01031">
    <property type="entry name" value="SHSP"/>
    <property type="match status" value="1"/>
</dbReference>
<dbReference type="SUPFAM" id="SSF49764">
    <property type="entry name" value="HSP20-like chaperones"/>
    <property type="match status" value="1"/>
</dbReference>
<accession>A0ABP6T861</accession>
<evidence type="ECO:0000256" key="1">
    <source>
        <dbReference type="PROSITE-ProRule" id="PRU00285"/>
    </source>
</evidence>
<dbReference type="CDD" id="cd06464">
    <property type="entry name" value="ACD_sHsps-like"/>
    <property type="match status" value="1"/>
</dbReference>
<dbReference type="InterPro" id="IPR008978">
    <property type="entry name" value="HSP20-like_chaperone"/>
</dbReference>
<evidence type="ECO:0000256" key="2">
    <source>
        <dbReference type="RuleBase" id="RU003616"/>
    </source>
</evidence>
<dbReference type="EMBL" id="BAAAYN010000047">
    <property type="protein sequence ID" value="GAA3394958.1"/>
    <property type="molecule type" value="Genomic_DNA"/>
</dbReference>
<organism evidence="4 5">
    <name type="scientific">Cryptosporangium minutisporangium</name>
    <dbReference type="NCBI Taxonomy" id="113569"/>
    <lineage>
        <taxon>Bacteria</taxon>
        <taxon>Bacillati</taxon>
        <taxon>Actinomycetota</taxon>
        <taxon>Actinomycetes</taxon>
        <taxon>Cryptosporangiales</taxon>
        <taxon>Cryptosporangiaceae</taxon>
        <taxon>Cryptosporangium</taxon>
    </lineage>
</organism>
<protein>
    <submittedName>
        <fullName evidence="4">Alpha-crystallin HspX</fullName>
    </submittedName>
</protein>
<dbReference type="Pfam" id="PF00011">
    <property type="entry name" value="HSP20"/>
    <property type="match status" value="1"/>
</dbReference>